<keyword evidence="1" id="KW-0732">Signal</keyword>
<name>A0A434AVD7_9BACT</name>
<sequence length="411" mass="45638">MKTFKLLLIGVLIGSGLLAKAQEKPKVTLHGFVVAESYFDTRKTVSARDEAILLFPAAKSLDAQGNDLNDRSEFMMTGIQSRLQAKMTGFEAFGAKGTAVIEGDFVGTTNDQTGLFRLRHAFIKLDWEKDQLLAGKYWHPLFIESAFPRVLHWGAAIPFGVLNRAPQLRYTRKFKNSKLSFSLLSQMDFKSKGPDGNSVKYAQQSSIPEFNARFDTKLSNVISTGFTVGYKTLMPLTVNSLGVKTDEKIGSYYTNLWLGITGKKFKWNLQNIYGQNMCDFYMIGGYGVKNVKANGDYEYTNIKTWNLVSDIFTTTGNVRYGLNAGYSKNLGADDDLASNNGSFVGLYSLGSNIDYLYQVAPRVEFLAGKMKIGGEIIYTAAAYGTTQTDGTVANTDLVNSTRFLLHFKYAF</sequence>
<feature type="chain" id="PRO_5019268113" description="Porin" evidence="1">
    <location>
        <begin position="22"/>
        <end position="411"/>
    </location>
</feature>
<dbReference type="OrthoDB" id="9802177at2"/>
<proteinExistence type="predicted"/>
<feature type="signal peptide" evidence="1">
    <location>
        <begin position="1"/>
        <end position="21"/>
    </location>
</feature>
<dbReference type="Proteomes" id="UP000282985">
    <property type="component" value="Unassembled WGS sequence"/>
</dbReference>
<dbReference type="AlphaFoldDB" id="A0A434AVD7"/>
<reference evidence="2 3" key="1">
    <citation type="submission" date="2018-11" db="EMBL/GenBank/DDBJ databases">
        <title>Parancylomarina longa gen. nov., sp. nov., isolated from sediments of southern Okinawa.</title>
        <authorList>
            <person name="Fu T."/>
        </authorList>
    </citation>
    <scope>NUCLEOTIDE SEQUENCE [LARGE SCALE GENOMIC DNA]</scope>
    <source>
        <strain evidence="2 3">T3-2 S1-C</strain>
    </source>
</reference>
<dbReference type="RefSeq" id="WP_127343542.1">
    <property type="nucleotide sequence ID" value="NZ_RJJX01000009.1"/>
</dbReference>
<gene>
    <name evidence="2" type="ORF">DLK05_08395</name>
</gene>
<protein>
    <recommendedName>
        <fullName evidence="4">Porin</fullName>
    </recommendedName>
</protein>
<organism evidence="2 3">
    <name type="scientific">Ancylomarina longa</name>
    <dbReference type="NCBI Taxonomy" id="2487017"/>
    <lineage>
        <taxon>Bacteria</taxon>
        <taxon>Pseudomonadati</taxon>
        <taxon>Bacteroidota</taxon>
        <taxon>Bacteroidia</taxon>
        <taxon>Marinilabiliales</taxon>
        <taxon>Marinifilaceae</taxon>
        <taxon>Ancylomarina</taxon>
    </lineage>
</organism>
<accession>A0A434AVD7</accession>
<evidence type="ECO:0008006" key="4">
    <source>
        <dbReference type="Google" id="ProtNLM"/>
    </source>
</evidence>
<comment type="caution">
    <text evidence="2">The sequence shown here is derived from an EMBL/GenBank/DDBJ whole genome shotgun (WGS) entry which is preliminary data.</text>
</comment>
<evidence type="ECO:0000313" key="3">
    <source>
        <dbReference type="Proteomes" id="UP000282985"/>
    </source>
</evidence>
<dbReference type="SUPFAM" id="SSF56935">
    <property type="entry name" value="Porins"/>
    <property type="match status" value="1"/>
</dbReference>
<evidence type="ECO:0000256" key="1">
    <source>
        <dbReference type="SAM" id="SignalP"/>
    </source>
</evidence>
<dbReference type="EMBL" id="RJJX01000009">
    <property type="protein sequence ID" value="RUT78336.1"/>
    <property type="molecule type" value="Genomic_DNA"/>
</dbReference>
<evidence type="ECO:0000313" key="2">
    <source>
        <dbReference type="EMBL" id="RUT78336.1"/>
    </source>
</evidence>
<keyword evidence="3" id="KW-1185">Reference proteome</keyword>